<evidence type="ECO:0000256" key="2">
    <source>
        <dbReference type="SAM" id="Phobius"/>
    </source>
</evidence>
<dbReference type="OrthoDB" id="2657661at2759"/>
<evidence type="ECO:0000256" key="1">
    <source>
        <dbReference type="SAM" id="MobiDB-lite"/>
    </source>
</evidence>
<feature type="compositionally biased region" description="Polar residues" evidence="1">
    <location>
        <begin position="459"/>
        <end position="471"/>
    </location>
</feature>
<reference evidence="3" key="1">
    <citation type="submission" date="2020-11" db="EMBL/GenBank/DDBJ databases">
        <authorList>
            <consortium name="DOE Joint Genome Institute"/>
            <person name="Ahrendt S."/>
            <person name="Riley R."/>
            <person name="Andreopoulos W."/>
            <person name="Labutti K."/>
            <person name="Pangilinan J."/>
            <person name="Ruiz-Duenas F.J."/>
            <person name="Barrasa J.M."/>
            <person name="Sanchez-Garcia M."/>
            <person name="Camarero S."/>
            <person name="Miyauchi S."/>
            <person name="Serrano A."/>
            <person name="Linde D."/>
            <person name="Babiker R."/>
            <person name="Drula E."/>
            <person name="Ayuso-Fernandez I."/>
            <person name="Pacheco R."/>
            <person name="Padilla G."/>
            <person name="Ferreira P."/>
            <person name="Barriuso J."/>
            <person name="Kellner H."/>
            <person name="Castanera R."/>
            <person name="Alfaro M."/>
            <person name="Ramirez L."/>
            <person name="Pisabarro A.G."/>
            <person name="Kuo A."/>
            <person name="Tritt A."/>
            <person name="Lipzen A."/>
            <person name="He G."/>
            <person name="Yan M."/>
            <person name="Ng V."/>
            <person name="Cullen D."/>
            <person name="Martin F."/>
            <person name="Rosso M.-N."/>
            <person name="Henrissat B."/>
            <person name="Hibbett D."/>
            <person name="Martinez A.T."/>
            <person name="Grigoriev I.V."/>
        </authorList>
    </citation>
    <scope>NUCLEOTIDE SEQUENCE</scope>
    <source>
        <strain evidence="3">MF-IS2</strain>
    </source>
</reference>
<keyword evidence="2" id="KW-1133">Transmembrane helix</keyword>
<evidence type="ECO:0000313" key="4">
    <source>
        <dbReference type="Proteomes" id="UP000807342"/>
    </source>
</evidence>
<feature type="transmembrane region" description="Helical" evidence="2">
    <location>
        <begin position="323"/>
        <end position="345"/>
    </location>
</feature>
<feature type="transmembrane region" description="Helical" evidence="2">
    <location>
        <begin position="414"/>
        <end position="432"/>
    </location>
</feature>
<feature type="transmembrane region" description="Helical" evidence="2">
    <location>
        <begin position="291"/>
        <end position="311"/>
    </location>
</feature>
<keyword evidence="2" id="KW-0472">Membrane</keyword>
<proteinExistence type="predicted"/>
<dbReference type="EMBL" id="MU151414">
    <property type="protein sequence ID" value="KAF9444000.1"/>
    <property type="molecule type" value="Genomic_DNA"/>
</dbReference>
<dbReference type="Proteomes" id="UP000807342">
    <property type="component" value="Unassembled WGS sequence"/>
</dbReference>
<protein>
    <submittedName>
        <fullName evidence="3">Uncharacterized protein</fullName>
    </submittedName>
</protein>
<gene>
    <name evidence="3" type="ORF">P691DRAFT_763768</name>
</gene>
<sequence>MRTIEPWSTSFTDEGLPPSWRSYSHPSGPSYFCLPPSKRRPFRVLTQDQLQYRETAKDIQEMIFSLLQKTTNCDASILSQSDLVLTSVRNYYCFMHHPTRSIYWAEPVDLENTMMFHELQGGTEQQVKRYLEVGYWHCWDAFSCVQTLSLEVSRYTVDTIVSAMTSVVFNNDTSNVTYPYETLQNMLNIIQAANDYKTSNWYIGRFMKRLVQDQFRISYGQLIVVTTREPKAIPVTPNKARSTILALLSPFLLFIPDAHLERLEPLIVDRYTVVTAWEPFLRDLSEELAQAMLLATIMLAANCAFLAIPTIDSQSPDTHSSPAQIASYLSLSFSLSGFILSMIMYRQFKFRGAETTSAVLGRAFCEDESGSRSRLEHLVLIWSLPHVFVLWSIIPFLVAFLIMCFSGTRVVTKIILAVFTVLQGSLILYCMVKFGGGRGLHELLHRQVEAHKEAAASDYPSSSPVNATTPLATGDGGR</sequence>
<keyword evidence="4" id="KW-1185">Reference proteome</keyword>
<evidence type="ECO:0000313" key="3">
    <source>
        <dbReference type="EMBL" id="KAF9444000.1"/>
    </source>
</evidence>
<keyword evidence="2" id="KW-0812">Transmembrane</keyword>
<name>A0A9P5X4S3_9AGAR</name>
<comment type="caution">
    <text evidence="3">The sequence shown here is derived from an EMBL/GenBank/DDBJ whole genome shotgun (WGS) entry which is preliminary data.</text>
</comment>
<feature type="region of interest" description="Disordered" evidence="1">
    <location>
        <begin position="454"/>
        <end position="478"/>
    </location>
</feature>
<accession>A0A9P5X4S3</accession>
<organism evidence="3 4">
    <name type="scientific">Macrolepiota fuliginosa MF-IS2</name>
    <dbReference type="NCBI Taxonomy" id="1400762"/>
    <lineage>
        <taxon>Eukaryota</taxon>
        <taxon>Fungi</taxon>
        <taxon>Dikarya</taxon>
        <taxon>Basidiomycota</taxon>
        <taxon>Agaricomycotina</taxon>
        <taxon>Agaricomycetes</taxon>
        <taxon>Agaricomycetidae</taxon>
        <taxon>Agaricales</taxon>
        <taxon>Agaricineae</taxon>
        <taxon>Agaricaceae</taxon>
        <taxon>Macrolepiota</taxon>
    </lineage>
</organism>
<dbReference type="AlphaFoldDB" id="A0A9P5X4S3"/>
<feature type="transmembrane region" description="Helical" evidence="2">
    <location>
        <begin position="379"/>
        <end position="402"/>
    </location>
</feature>